<protein>
    <recommendedName>
        <fullName evidence="2">valine--tRNA ligase</fullName>
        <ecNumber evidence="2">6.1.1.9</ecNumber>
    </recommendedName>
    <alternativeName>
        <fullName evidence="8">Valyl-tRNA synthetase</fullName>
    </alternativeName>
</protein>
<dbReference type="GO" id="GO:0002161">
    <property type="term" value="F:aminoacyl-tRNA deacylase activity"/>
    <property type="evidence" value="ECO:0007669"/>
    <property type="project" value="InterPro"/>
</dbReference>
<keyword evidence="4 9" id="KW-0547">Nucleotide-binding</keyword>
<evidence type="ECO:0000256" key="7">
    <source>
        <dbReference type="ARBA" id="ARBA00023146"/>
    </source>
</evidence>
<dbReference type="InterPro" id="IPR014729">
    <property type="entry name" value="Rossmann-like_a/b/a_fold"/>
</dbReference>
<dbReference type="InterPro" id="IPR033705">
    <property type="entry name" value="Anticodon_Ia_Val"/>
</dbReference>
<evidence type="ECO:0000256" key="10">
    <source>
        <dbReference type="SAM" id="Coils"/>
    </source>
</evidence>
<comment type="caution">
    <text evidence="13">The sequence shown here is derived from an EMBL/GenBank/DDBJ whole genome shotgun (WGS) entry which is preliminary data.</text>
</comment>
<keyword evidence="5 9" id="KW-0067">ATP-binding</keyword>
<evidence type="ECO:0000256" key="8">
    <source>
        <dbReference type="ARBA" id="ARBA00029936"/>
    </source>
</evidence>
<gene>
    <name evidence="13" type="ORF">CAUJ_LOCUS13582</name>
</gene>
<dbReference type="Gene3D" id="1.10.730.10">
    <property type="entry name" value="Isoleucyl-tRNA Synthetase, Domain 1"/>
    <property type="match status" value="1"/>
</dbReference>
<dbReference type="GO" id="GO:0004832">
    <property type="term" value="F:valine-tRNA ligase activity"/>
    <property type="evidence" value="ECO:0007669"/>
    <property type="project" value="UniProtKB-EC"/>
</dbReference>
<keyword evidence="10" id="KW-0175">Coiled coil</keyword>
<dbReference type="InterPro" id="IPR002300">
    <property type="entry name" value="aa-tRNA-synth_Ia"/>
</dbReference>
<feature type="domain" description="Methionyl/Valyl/Leucyl/Isoleucyl-tRNA synthetase anticodon-binding" evidence="12">
    <location>
        <begin position="696"/>
        <end position="840"/>
    </location>
</feature>
<keyword evidence="7 9" id="KW-0030">Aminoacyl-tRNA synthetase</keyword>
<dbReference type="GO" id="GO:0005829">
    <property type="term" value="C:cytosol"/>
    <property type="evidence" value="ECO:0007669"/>
    <property type="project" value="TreeGrafter"/>
</dbReference>
<dbReference type="InterPro" id="IPR001412">
    <property type="entry name" value="aa-tRNA-synth_I_CS"/>
</dbReference>
<evidence type="ECO:0000256" key="1">
    <source>
        <dbReference type="ARBA" id="ARBA00005594"/>
    </source>
</evidence>
<keyword evidence="3 9" id="KW-0436">Ligase</keyword>
<dbReference type="NCBIfam" id="TIGR00422">
    <property type="entry name" value="valS"/>
    <property type="match status" value="1"/>
</dbReference>
<evidence type="ECO:0000313" key="14">
    <source>
        <dbReference type="Proteomes" id="UP000835052"/>
    </source>
</evidence>
<dbReference type="GO" id="GO:0006438">
    <property type="term" value="P:valyl-tRNA aminoacylation"/>
    <property type="evidence" value="ECO:0007669"/>
    <property type="project" value="InterPro"/>
</dbReference>
<dbReference type="Gene3D" id="3.90.740.10">
    <property type="entry name" value="Valyl/Leucyl/Isoleucyl-tRNA synthetase, editing domain"/>
    <property type="match status" value="1"/>
</dbReference>
<dbReference type="NCBIfam" id="NF004349">
    <property type="entry name" value="PRK05729.1"/>
    <property type="match status" value="1"/>
</dbReference>
<evidence type="ECO:0000256" key="5">
    <source>
        <dbReference type="ARBA" id="ARBA00022840"/>
    </source>
</evidence>
<evidence type="ECO:0000259" key="12">
    <source>
        <dbReference type="Pfam" id="PF08264"/>
    </source>
</evidence>
<dbReference type="Pfam" id="PF00133">
    <property type="entry name" value="tRNA-synt_1"/>
    <property type="match status" value="1"/>
</dbReference>
<dbReference type="CDD" id="cd07962">
    <property type="entry name" value="Anticodon_Ia_Val"/>
    <property type="match status" value="1"/>
</dbReference>
<dbReference type="PANTHER" id="PTHR11946:SF111">
    <property type="entry name" value="VALINE--TRNA LIGASE"/>
    <property type="match status" value="1"/>
</dbReference>
<dbReference type="PANTHER" id="PTHR11946">
    <property type="entry name" value="VALYL-TRNA SYNTHETASES"/>
    <property type="match status" value="1"/>
</dbReference>
<dbReference type="OrthoDB" id="629407at2759"/>
<evidence type="ECO:0000256" key="3">
    <source>
        <dbReference type="ARBA" id="ARBA00022598"/>
    </source>
</evidence>
<keyword evidence="6 9" id="KW-0648">Protein biosynthesis</keyword>
<evidence type="ECO:0000256" key="4">
    <source>
        <dbReference type="ARBA" id="ARBA00022741"/>
    </source>
</evidence>
<proteinExistence type="inferred from homology"/>
<dbReference type="InterPro" id="IPR013155">
    <property type="entry name" value="M/V/L/I-tRNA-synth_anticd-bd"/>
</dbReference>
<dbReference type="PROSITE" id="PS00178">
    <property type="entry name" value="AA_TRNA_LIGASE_I"/>
    <property type="match status" value="1"/>
</dbReference>
<keyword evidence="14" id="KW-1185">Reference proteome</keyword>
<dbReference type="EMBL" id="CAJGYM010000101">
    <property type="protein sequence ID" value="CAD6197673.1"/>
    <property type="molecule type" value="Genomic_DNA"/>
</dbReference>
<organism evidence="13 14">
    <name type="scientific">Caenorhabditis auriculariae</name>
    <dbReference type="NCBI Taxonomy" id="2777116"/>
    <lineage>
        <taxon>Eukaryota</taxon>
        <taxon>Metazoa</taxon>
        <taxon>Ecdysozoa</taxon>
        <taxon>Nematoda</taxon>
        <taxon>Chromadorea</taxon>
        <taxon>Rhabditida</taxon>
        <taxon>Rhabditina</taxon>
        <taxon>Rhabditomorpha</taxon>
        <taxon>Rhabditoidea</taxon>
        <taxon>Rhabditidae</taxon>
        <taxon>Peloderinae</taxon>
        <taxon>Caenorhabditis</taxon>
    </lineage>
</organism>
<evidence type="ECO:0000256" key="9">
    <source>
        <dbReference type="RuleBase" id="RU363035"/>
    </source>
</evidence>
<evidence type="ECO:0000259" key="11">
    <source>
        <dbReference type="Pfam" id="PF00133"/>
    </source>
</evidence>
<feature type="coiled-coil region" evidence="10">
    <location>
        <begin position="915"/>
        <end position="975"/>
    </location>
</feature>
<accession>A0A8S1HM22</accession>
<reference evidence="13" key="1">
    <citation type="submission" date="2020-10" db="EMBL/GenBank/DDBJ databases">
        <authorList>
            <person name="Kikuchi T."/>
        </authorList>
    </citation>
    <scope>NUCLEOTIDE SEQUENCE</scope>
    <source>
        <strain evidence="13">NKZ352</strain>
    </source>
</reference>
<dbReference type="AlphaFoldDB" id="A0A8S1HM22"/>
<dbReference type="PRINTS" id="PR00986">
    <property type="entry name" value="TRNASYNTHVAL"/>
</dbReference>
<feature type="domain" description="Aminoacyl-tRNA synthetase class Ia" evidence="11">
    <location>
        <begin position="39"/>
        <end position="646"/>
    </location>
</feature>
<dbReference type="Gene3D" id="3.40.50.620">
    <property type="entry name" value="HUPs"/>
    <property type="match status" value="2"/>
</dbReference>
<evidence type="ECO:0000256" key="6">
    <source>
        <dbReference type="ARBA" id="ARBA00022917"/>
    </source>
</evidence>
<dbReference type="SUPFAM" id="SSF50677">
    <property type="entry name" value="ValRS/IleRS/LeuRS editing domain"/>
    <property type="match status" value="1"/>
</dbReference>
<dbReference type="SUPFAM" id="SSF52374">
    <property type="entry name" value="Nucleotidylyl transferase"/>
    <property type="match status" value="1"/>
</dbReference>
<comment type="similarity">
    <text evidence="1 9">Belongs to the class-I aminoacyl-tRNA synthetase family.</text>
</comment>
<sequence>MPAVSMLKCRRHVNLLRVSFRKASSFDIDTVTADYEQRTHFASQNYRRKGNVFRMVLPPPNVTGKLHLGHALTVSIEDAICRQNRIQGGIAQWLPGFDHAGIATQAAVEKELFKRKGISRKDLSREEFVKHCQDWSEKCSTEIRNQLTRLGATLDWDNSYYTLDNNFSSAVTSAFCNLHDDGLIFRGKRLINWCPSLSSALSDQEVDRIDVPPDGLINIPKTNSREMRQVKVGTMHLIRYKFTDSNDFLEVGTTRPETLFADVALAVNPNDQRFSKYIGKLVYSPVDPSRKLPILADSAVNPEKGTGVLKITPFHDPLDFAVAERHEKEIDDANPGILMSNKANCIDSAGRLENTGTDLDGIDRFEAREKVIKLLSDYQLYGGTIRHTGAQVNICSRTGDIIEPRLMEQWFLDVKDLHQQAKDLIINQKVIVKPSYQTHRLLDWFENTDPWCLSRQLLWGHRIPAYTSAGSNWVVAKSESEAREKLSLDDNSSFRQDEDVLDTWFSSALVPLVTLGWNGSTDLDLSDVPIDVMETGWDISGFWVARMMAMHLRLTRGTPPFKQIVLHGLVRDSEGRKMSKSLGNVIDPLDVLDGIGQEKMKERILESSLAPAEKEKACADIEKRFPEGIPRCGPDALRYALLKYDVMASDVPIDVASMATEGLRFCNKLWNLAAYYDQLKTKCRTRKDVDTDRSVDEWLLSRFASTVAKVDEHMKAYELHLALSALHSFVTSDVCDTYLETTKQAFWSEDVARIEQARSTLQRVLQPTFVQLSVFMPFVSELLYERMFSRERGSILFDVVKPSLFFFHRNEELDQGMKLLLAAVAATRSIRSKLQLPANLVFNGILAIEDPSLMIDGATLKSLADDVTSIGRLSLSHVVYGKLNTEERGLMALPVAGHNASIWLKIDENSRSEFVDCLKKQLEKTKSRERQFLEKAESYSEMQKKPENLAKTSALKKLQRKAEQARQVAANSSDEAKRIELIIAEQNS</sequence>
<dbReference type="EC" id="6.1.1.9" evidence="2"/>
<dbReference type="Proteomes" id="UP000835052">
    <property type="component" value="Unassembled WGS sequence"/>
</dbReference>
<dbReference type="SUPFAM" id="SSF47323">
    <property type="entry name" value="Anticodon-binding domain of a subclass of class I aminoacyl-tRNA synthetases"/>
    <property type="match status" value="1"/>
</dbReference>
<dbReference type="GO" id="GO:0005524">
    <property type="term" value="F:ATP binding"/>
    <property type="evidence" value="ECO:0007669"/>
    <property type="project" value="UniProtKB-KW"/>
</dbReference>
<dbReference type="Pfam" id="PF08264">
    <property type="entry name" value="Anticodon_1"/>
    <property type="match status" value="1"/>
</dbReference>
<evidence type="ECO:0000256" key="2">
    <source>
        <dbReference type="ARBA" id="ARBA00013169"/>
    </source>
</evidence>
<evidence type="ECO:0000313" key="13">
    <source>
        <dbReference type="EMBL" id="CAD6197673.1"/>
    </source>
</evidence>
<dbReference type="InterPro" id="IPR009080">
    <property type="entry name" value="tRNAsynth_Ia_anticodon-bd"/>
</dbReference>
<dbReference type="InterPro" id="IPR002303">
    <property type="entry name" value="Valyl-tRNA_ligase"/>
</dbReference>
<dbReference type="InterPro" id="IPR009008">
    <property type="entry name" value="Val/Leu/Ile-tRNA-synth_edit"/>
</dbReference>
<name>A0A8S1HM22_9PELO</name>